<accession>A0A4U5MCG2</accession>
<reference evidence="1 2" key="1">
    <citation type="journal article" date="2015" name="Genome Biol.">
        <title>Comparative genomics of Steinernema reveals deeply conserved gene regulatory networks.</title>
        <authorList>
            <person name="Dillman A.R."/>
            <person name="Macchietto M."/>
            <person name="Porter C.F."/>
            <person name="Rogers A."/>
            <person name="Williams B."/>
            <person name="Antoshechkin I."/>
            <person name="Lee M.M."/>
            <person name="Goodwin Z."/>
            <person name="Lu X."/>
            <person name="Lewis E.E."/>
            <person name="Goodrich-Blair H."/>
            <person name="Stock S.P."/>
            <person name="Adams B.J."/>
            <person name="Sternberg P.W."/>
            <person name="Mortazavi A."/>
        </authorList>
    </citation>
    <scope>NUCLEOTIDE SEQUENCE [LARGE SCALE GENOMIC DNA]</scope>
    <source>
        <strain evidence="1 2">ALL</strain>
    </source>
</reference>
<proteinExistence type="predicted"/>
<evidence type="ECO:0000313" key="1">
    <source>
        <dbReference type="EMBL" id="TKR66784.1"/>
    </source>
</evidence>
<dbReference type="EMBL" id="AZBU02000008">
    <property type="protein sequence ID" value="TKR66784.1"/>
    <property type="molecule type" value="Genomic_DNA"/>
</dbReference>
<evidence type="ECO:0000313" key="2">
    <source>
        <dbReference type="Proteomes" id="UP000298663"/>
    </source>
</evidence>
<organism evidence="1 2">
    <name type="scientific">Steinernema carpocapsae</name>
    <name type="common">Entomopathogenic nematode</name>
    <dbReference type="NCBI Taxonomy" id="34508"/>
    <lineage>
        <taxon>Eukaryota</taxon>
        <taxon>Metazoa</taxon>
        <taxon>Ecdysozoa</taxon>
        <taxon>Nematoda</taxon>
        <taxon>Chromadorea</taxon>
        <taxon>Rhabditida</taxon>
        <taxon>Tylenchina</taxon>
        <taxon>Panagrolaimomorpha</taxon>
        <taxon>Strongyloidoidea</taxon>
        <taxon>Steinernematidae</taxon>
        <taxon>Steinernema</taxon>
    </lineage>
</organism>
<keyword evidence="2" id="KW-1185">Reference proteome</keyword>
<name>A0A4U5MCG2_STECR</name>
<comment type="caution">
    <text evidence="1">The sequence shown here is derived from an EMBL/GenBank/DDBJ whole genome shotgun (WGS) entry which is preliminary data.</text>
</comment>
<dbReference type="Proteomes" id="UP000298663">
    <property type="component" value="Unassembled WGS sequence"/>
</dbReference>
<protein>
    <submittedName>
        <fullName evidence="1">Uncharacterized protein</fullName>
    </submittedName>
</protein>
<gene>
    <name evidence="1" type="ORF">L596_023024</name>
</gene>
<sequence length="106" mass="12158">MSIKNSCGVFYCLTDIYQLRHCHVAFFLASNKHAVRKCSSRICSTSFDWYSTCLRWTSTSLTPPVIVQPVCTNFYRMDYCESRLNSSCVDPRIASLRRTVSILVSI</sequence>
<dbReference type="AlphaFoldDB" id="A0A4U5MCG2"/>
<reference evidence="1 2" key="2">
    <citation type="journal article" date="2019" name="G3 (Bethesda)">
        <title>Hybrid Assembly of the Genome of the Entomopathogenic Nematode Steinernema carpocapsae Identifies the X-Chromosome.</title>
        <authorList>
            <person name="Serra L."/>
            <person name="Macchietto M."/>
            <person name="Macias-Munoz A."/>
            <person name="McGill C.J."/>
            <person name="Rodriguez I.M."/>
            <person name="Rodriguez B."/>
            <person name="Murad R."/>
            <person name="Mortazavi A."/>
        </authorList>
    </citation>
    <scope>NUCLEOTIDE SEQUENCE [LARGE SCALE GENOMIC DNA]</scope>
    <source>
        <strain evidence="1 2">ALL</strain>
    </source>
</reference>